<feature type="transmembrane region" description="Helical" evidence="6">
    <location>
        <begin position="49"/>
        <end position="74"/>
    </location>
</feature>
<dbReference type="eggNOG" id="COG2244">
    <property type="taxonomic scope" value="Bacteria"/>
</dbReference>
<feature type="transmembrane region" description="Helical" evidence="6">
    <location>
        <begin position="12"/>
        <end position="37"/>
    </location>
</feature>
<keyword evidence="4 6" id="KW-1133">Transmembrane helix</keyword>
<feature type="transmembrane region" description="Helical" evidence="6">
    <location>
        <begin position="256"/>
        <end position="277"/>
    </location>
</feature>
<feature type="transmembrane region" description="Helical" evidence="6">
    <location>
        <begin position="160"/>
        <end position="181"/>
    </location>
</feature>
<dbReference type="PANTHER" id="PTHR30250:SF26">
    <property type="entry name" value="PSMA PROTEIN"/>
    <property type="match status" value="1"/>
</dbReference>
<evidence type="ECO:0000313" key="8">
    <source>
        <dbReference type="Proteomes" id="UP000003434"/>
    </source>
</evidence>
<dbReference type="RefSeq" id="WP_008751780.1">
    <property type="nucleotide sequence ID" value="NZ_GL622296.1"/>
</dbReference>
<feature type="transmembrane region" description="Helical" evidence="6">
    <location>
        <begin position="445"/>
        <end position="462"/>
    </location>
</feature>
<sequence length="525" mass="59473">MELNYSRTKKTMLNAITSLADHFIILIIKFASRYIFIFTLGKQYLGVSALFSSIIAILSLADLGFGVALPQALYKPLAKKDEKRVCTILNFYSKVYVVIAIVVIAVGIILLPFLRWIIVDKDTIGIEHIDTIYILFILQSAVSYLFIYKKTLFAADQKDYCITLIESVTSIVSTLCQIAVLLLTHNYLLYLIISIIAIVSQNIFISKKCDKYYPFLKGIKSADKLRTSEIKVLSKKIYALFIYKASIAVENGTDNLVMTAICGIIITGLCSNYTLIIKSVASILMRAMAAATASIGNVIATENKESTYKIYSWLDFIGFWVYSVCGICMVILINPFIKLVLGSEYLIGMSTVVILCTNFYICGTQSVNSNFRNAYGLFYEGRYRPVCMIIVNVVSSIILAKYIGITGIFIGTLLSRIFTVGTFDPFIVFKYGLEIPLVNYYKAHGIYHIITFIVGFVLFFIFEKWTTPSLVWWALKAMCLFISINIVYIILFFRHKAFIELRIKFSNLFKKVLNRRLKQSDDMLS</sequence>
<proteinExistence type="predicted"/>
<dbReference type="InterPro" id="IPR050833">
    <property type="entry name" value="Poly_Biosynth_Transport"/>
</dbReference>
<dbReference type="Proteomes" id="UP000003434">
    <property type="component" value="Unassembled WGS sequence"/>
</dbReference>
<feature type="transmembrane region" description="Helical" evidence="6">
    <location>
        <begin position="95"/>
        <end position="119"/>
    </location>
</feature>
<evidence type="ECO:0000256" key="3">
    <source>
        <dbReference type="ARBA" id="ARBA00022692"/>
    </source>
</evidence>
<gene>
    <name evidence="7" type="ORF">HMPREF0381_2016</name>
</gene>
<evidence type="ECO:0000256" key="6">
    <source>
        <dbReference type="SAM" id="Phobius"/>
    </source>
</evidence>
<keyword evidence="5 6" id="KW-0472">Membrane</keyword>
<evidence type="ECO:0000256" key="1">
    <source>
        <dbReference type="ARBA" id="ARBA00004651"/>
    </source>
</evidence>
<dbReference type="EMBL" id="AEPW01000079">
    <property type="protein sequence ID" value="EFU76049.1"/>
    <property type="molecule type" value="Genomic_DNA"/>
</dbReference>
<protein>
    <recommendedName>
        <fullName evidence="9">Polysaccharide biosynthesis protein</fullName>
    </recommendedName>
</protein>
<dbReference type="PANTHER" id="PTHR30250">
    <property type="entry name" value="PST FAMILY PREDICTED COLANIC ACID TRANSPORTER"/>
    <property type="match status" value="1"/>
</dbReference>
<evidence type="ECO:0000313" key="7">
    <source>
        <dbReference type="EMBL" id="EFU76049.1"/>
    </source>
</evidence>
<name>E6LPY1_9FIRM</name>
<dbReference type="GO" id="GO:0005886">
    <property type="term" value="C:plasma membrane"/>
    <property type="evidence" value="ECO:0007669"/>
    <property type="project" value="UniProtKB-SubCell"/>
</dbReference>
<dbReference type="HOGENOM" id="CLU_040274_1_0_9"/>
<comment type="caution">
    <text evidence="7">The sequence shown here is derived from an EMBL/GenBank/DDBJ whole genome shotgun (WGS) entry which is preliminary data.</text>
</comment>
<organism evidence="7 8">
    <name type="scientific">Lachnoanaerobaculum saburreum DSM 3986</name>
    <dbReference type="NCBI Taxonomy" id="887325"/>
    <lineage>
        <taxon>Bacteria</taxon>
        <taxon>Bacillati</taxon>
        <taxon>Bacillota</taxon>
        <taxon>Clostridia</taxon>
        <taxon>Lachnospirales</taxon>
        <taxon>Lachnospiraceae</taxon>
        <taxon>Lachnoanaerobaculum</taxon>
    </lineage>
</organism>
<keyword evidence="2" id="KW-1003">Cell membrane</keyword>
<comment type="subcellular location">
    <subcellularLocation>
        <location evidence="1">Cell membrane</location>
        <topology evidence="1">Multi-pass membrane protein</topology>
    </subcellularLocation>
</comment>
<feature type="transmembrane region" description="Helical" evidence="6">
    <location>
        <begin position="383"/>
        <end position="403"/>
    </location>
</feature>
<accession>E6LPY1</accession>
<feature type="transmembrane region" description="Helical" evidence="6">
    <location>
        <begin position="313"/>
        <end position="333"/>
    </location>
</feature>
<keyword evidence="3 6" id="KW-0812">Transmembrane</keyword>
<feature type="transmembrane region" description="Helical" evidence="6">
    <location>
        <begin position="474"/>
        <end position="493"/>
    </location>
</feature>
<evidence type="ECO:0008006" key="9">
    <source>
        <dbReference type="Google" id="ProtNLM"/>
    </source>
</evidence>
<evidence type="ECO:0000256" key="2">
    <source>
        <dbReference type="ARBA" id="ARBA00022475"/>
    </source>
</evidence>
<dbReference type="AlphaFoldDB" id="E6LPY1"/>
<reference evidence="7 8" key="1">
    <citation type="submission" date="2010-12" db="EMBL/GenBank/DDBJ databases">
        <authorList>
            <person name="Muzny D."/>
            <person name="Qin X."/>
            <person name="Deng J."/>
            <person name="Jiang H."/>
            <person name="Liu Y."/>
            <person name="Qu J."/>
            <person name="Song X.-Z."/>
            <person name="Zhang L."/>
            <person name="Thornton R."/>
            <person name="Coyle M."/>
            <person name="Francisco L."/>
            <person name="Jackson L."/>
            <person name="Javaid M."/>
            <person name="Korchina V."/>
            <person name="Kovar C."/>
            <person name="Mata R."/>
            <person name="Mathew T."/>
            <person name="Ngo R."/>
            <person name="Nguyen L."/>
            <person name="Nguyen N."/>
            <person name="Okwuonu G."/>
            <person name="Ongeri F."/>
            <person name="Pham C."/>
            <person name="Simmons D."/>
            <person name="Wilczek-Boney K."/>
            <person name="Hale W."/>
            <person name="Jakkamsetti A."/>
            <person name="Pham P."/>
            <person name="Ruth R."/>
            <person name="San Lucas F."/>
            <person name="Warren J."/>
            <person name="Zhang J."/>
            <person name="Zhao Z."/>
            <person name="Zhou C."/>
            <person name="Zhu D."/>
            <person name="Lee S."/>
            <person name="Bess C."/>
            <person name="Blankenburg K."/>
            <person name="Forbes L."/>
            <person name="Fu Q."/>
            <person name="Gubbala S."/>
            <person name="Hirani K."/>
            <person name="Jayaseelan J.C."/>
            <person name="Lara F."/>
            <person name="Munidasa M."/>
            <person name="Palculict T."/>
            <person name="Patil S."/>
            <person name="Pu L.-L."/>
            <person name="Saada N."/>
            <person name="Tang L."/>
            <person name="Weissenberger G."/>
            <person name="Zhu Y."/>
            <person name="Hemphill L."/>
            <person name="Shang Y."/>
            <person name="Youmans B."/>
            <person name="Ayvaz T."/>
            <person name="Ross M."/>
            <person name="Santibanez J."/>
            <person name="Aqrawi P."/>
            <person name="Gross S."/>
            <person name="Joshi V."/>
            <person name="Fowler G."/>
            <person name="Nazareth L."/>
            <person name="Reid J."/>
            <person name="Worley K."/>
            <person name="Petrosino J."/>
            <person name="Highlander S."/>
            <person name="Gibbs R."/>
        </authorList>
    </citation>
    <scope>NUCLEOTIDE SEQUENCE [LARGE SCALE GENOMIC DNA]</scope>
    <source>
        <strain evidence="7 8">DSM 3986</strain>
    </source>
</reference>
<feature type="transmembrane region" description="Helical" evidence="6">
    <location>
        <begin position="283"/>
        <end position="301"/>
    </location>
</feature>
<evidence type="ECO:0000256" key="5">
    <source>
        <dbReference type="ARBA" id="ARBA00023136"/>
    </source>
</evidence>
<feature type="transmembrane region" description="Helical" evidence="6">
    <location>
        <begin position="131"/>
        <end position="148"/>
    </location>
</feature>
<evidence type="ECO:0000256" key="4">
    <source>
        <dbReference type="ARBA" id="ARBA00022989"/>
    </source>
</evidence>
<feature type="transmembrane region" description="Helical" evidence="6">
    <location>
        <begin position="345"/>
        <end position="362"/>
    </location>
</feature>
<feature type="transmembrane region" description="Helical" evidence="6">
    <location>
        <begin position="187"/>
        <end position="205"/>
    </location>
</feature>